<dbReference type="InterPro" id="IPR024414">
    <property type="entry name" value="Uncharacterised_PrgI"/>
</dbReference>
<dbReference type="Pfam" id="PF12666">
    <property type="entry name" value="PrgI"/>
    <property type="match status" value="1"/>
</dbReference>
<feature type="transmembrane region" description="Helical" evidence="2">
    <location>
        <begin position="21"/>
        <end position="38"/>
    </location>
</feature>
<feature type="region of interest" description="Disordered" evidence="1">
    <location>
        <begin position="92"/>
        <end position="118"/>
    </location>
</feature>
<organism evidence="3 4">
    <name type="scientific">Candidatus Tagabacteria bacterium CG09_land_8_20_14_0_10_41_14</name>
    <dbReference type="NCBI Taxonomy" id="1975021"/>
    <lineage>
        <taxon>Bacteria</taxon>
        <taxon>Candidatus Tagaibacteriota</taxon>
    </lineage>
</organism>
<evidence type="ECO:0008006" key="5">
    <source>
        <dbReference type="Google" id="ProtNLM"/>
    </source>
</evidence>
<evidence type="ECO:0000313" key="4">
    <source>
        <dbReference type="Proteomes" id="UP000230353"/>
    </source>
</evidence>
<name>A0A2H0WL65_9BACT</name>
<keyword evidence="2" id="KW-0812">Transmembrane</keyword>
<evidence type="ECO:0000313" key="3">
    <source>
        <dbReference type="EMBL" id="PIS13402.1"/>
    </source>
</evidence>
<keyword evidence="2" id="KW-0472">Membrane</keyword>
<evidence type="ECO:0000256" key="1">
    <source>
        <dbReference type="SAM" id="MobiDB-lite"/>
    </source>
</evidence>
<reference evidence="4" key="1">
    <citation type="submission" date="2017-09" db="EMBL/GenBank/DDBJ databases">
        <title>Depth-based differentiation of microbial function through sediment-hosted aquifers and enrichment of novel symbionts in the deep terrestrial subsurface.</title>
        <authorList>
            <person name="Probst A.J."/>
            <person name="Ladd B."/>
            <person name="Jarett J.K."/>
            <person name="Geller-Mcgrath D.E."/>
            <person name="Sieber C.M.K."/>
            <person name="Emerson J.B."/>
            <person name="Anantharaman K."/>
            <person name="Thomas B.C."/>
            <person name="Malmstrom R."/>
            <person name="Stieglmeier M."/>
            <person name="Klingl A."/>
            <person name="Woyke T."/>
            <person name="Ryan C.M."/>
            <person name="Banfield J.F."/>
        </authorList>
    </citation>
    <scope>NUCLEOTIDE SEQUENCE [LARGE SCALE GENOMIC DNA]</scope>
</reference>
<sequence length="142" mass="16134">MRYQVPQFIDVEDKIFGPLTLKQFLYLAGGGAAIFLLYTTLPFFLFIIFAAPIGIFAAALAFYKVNNQPFIKVTENAIAHFTKTKVYTWKKRMPKKAQRSATAKETGPKKKEEITAPTLTKSRLNELAWSLDIKNKIDRDGQ</sequence>
<proteinExistence type="predicted"/>
<gene>
    <name evidence="3" type="ORF">COT67_01900</name>
</gene>
<evidence type="ECO:0000256" key="2">
    <source>
        <dbReference type="SAM" id="Phobius"/>
    </source>
</evidence>
<dbReference type="AlphaFoldDB" id="A0A2H0WL65"/>
<dbReference type="Proteomes" id="UP000230353">
    <property type="component" value="Unassembled WGS sequence"/>
</dbReference>
<protein>
    <recommendedName>
        <fullName evidence="5">PrgI family protein</fullName>
    </recommendedName>
</protein>
<comment type="caution">
    <text evidence="3">The sequence shown here is derived from an EMBL/GenBank/DDBJ whole genome shotgun (WGS) entry which is preliminary data.</text>
</comment>
<keyword evidence="2" id="KW-1133">Transmembrane helix</keyword>
<accession>A0A2H0WL65</accession>
<feature type="transmembrane region" description="Helical" evidence="2">
    <location>
        <begin position="44"/>
        <end position="63"/>
    </location>
</feature>
<dbReference type="EMBL" id="PEZL01000028">
    <property type="protein sequence ID" value="PIS13402.1"/>
    <property type="molecule type" value="Genomic_DNA"/>
</dbReference>